<dbReference type="PANTHER" id="PTHR31775:SF5">
    <property type="entry name" value="REMORIN 1.4"/>
    <property type="match status" value="1"/>
</dbReference>
<evidence type="ECO:0000259" key="4">
    <source>
        <dbReference type="Pfam" id="PF03763"/>
    </source>
</evidence>
<dbReference type="PANTHER" id="PTHR31775">
    <property type="entry name" value="OS02G0117200 PROTEIN"/>
    <property type="match status" value="1"/>
</dbReference>
<feature type="coiled-coil region" evidence="2">
    <location>
        <begin position="87"/>
        <end position="133"/>
    </location>
</feature>
<feature type="region of interest" description="Disordered" evidence="3">
    <location>
        <begin position="1"/>
        <end position="21"/>
    </location>
</feature>
<dbReference type="InterPro" id="IPR005516">
    <property type="entry name" value="Remorin_C"/>
</dbReference>
<dbReference type="Proteomes" id="UP000834106">
    <property type="component" value="Chromosome 5"/>
</dbReference>
<dbReference type="EMBL" id="OU503040">
    <property type="protein sequence ID" value="CAI9760580.1"/>
    <property type="molecule type" value="Genomic_DNA"/>
</dbReference>
<evidence type="ECO:0000256" key="1">
    <source>
        <dbReference type="ARBA" id="ARBA00005711"/>
    </source>
</evidence>
<comment type="similarity">
    <text evidence="1">Belongs to the remorin family.</text>
</comment>
<sequence length="155" mass="17640">MAKVEAMKVKRNEGQRRPIPPCEDFKALNIVEKPVPAVKKKPKDREAVAKKKTLALIKAWEGNEKSKAENKARKKICAIEAWENTNKATLEAGLKKFKEEQKKKEAEYVEKMKNEAAQVHKEAKEKKAIIEAKREEDLLKAEDMAAKYRANGTVP</sequence>
<evidence type="ECO:0000313" key="5">
    <source>
        <dbReference type="EMBL" id="CAI9760580.1"/>
    </source>
</evidence>
<keyword evidence="2" id="KW-0175">Coiled coil</keyword>
<name>A0AAD1Z0H9_9LAMI</name>
<dbReference type="Pfam" id="PF03763">
    <property type="entry name" value="Remorin_C"/>
    <property type="match status" value="1"/>
</dbReference>
<feature type="compositionally biased region" description="Basic and acidic residues" evidence="3">
    <location>
        <begin position="1"/>
        <end position="16"/>
    </location>
</feature>
<evidence type="ECO:0000256" key="3">
    <source>
        <dbReference type="SAM" id="MobiDB-lite"/>
    </source>
</evidence>
<protein>
    <recommendedName>
        <fullName evidence="4">Remorin C-terminal domain-containing protein</fullName>
    </recommendedName>
</protein>
<proteinExistence type="inferred from homology"/>
<keyword evidence="6" id="KW-1185">Reference proteome</keyword>
<organism evidence="5 6">
    <name type="scientific">Fraxinus pennsylvanica</name>
    <dbReference type="NCBI Taxonomy" id="56036"/>
    <lineage>
        <taxon>Eukaryota</taxon>
        <taxon>Viridiplantae</taxon>
        <taxon>Streptophyta</taxon>
        <taxon>Embryophyta</taxon>
        <taxon>Tracheophyta</taxon>
        <taxon>Spermatophyta</taxon>
        <taxon>Magnoliopsida</taxon>
        <taxon>eudicotyledons</taxon>
        <taxon>Gunneridae</taxon>
        <taxon>Pentapetalae</taxon>
        <taxon>asterids</taxon>
        <taxon>lamiids</taxon>
        <taxon>Lamiales</taxon>
        <taxon>Oleaceae</taxon>
        <taxon>Oleeae</taxon>
        <taxon>Fraxinus</taxon>
    </lineage>
</organism>
<gene>
    <name evidence="5" type="ORF">FPE_LOCUS8010</name>
</gene>
<accession>A0AAD1Z0H9</accession>
<evidence type="ECO:0000313" key="6">
    <source>
        <dbReference type="Proteomes" id="UP000834106"/>
    </source>
</evidence>
<reference evidence="5" key="1">
    <citation type="submission" date="2023-05" db="EMBL/GenBank/DDBJ databases">
        <authorList>
            <person name="Huff M."/>
        </authorList>
    </citation>
    <scope>NUCLEOTIDE SEQUENCE</scope>
</reference>
<dbReference type="AlphaFoldDB" id="A0AAD1Z0H9"/>
<evidence type="ECO:0000256" key="2">
    <source>
        <dbReference type="SAM" id="Coils"/>
    </source>
</evidence>
<feature type="domain" description="Remorin C-terminal" evidence="4">
    <location>
        <begin position="52"/>
        <end position="155"/>
    </location>
</feature>